<dbReference type="SUPFAM" id="SSF47413">
    <property type="entry name" value="lambda repressor-like DNA-binding domains"/>
    <property type="match status" value="1"/>
</dbReference>
<comment type="caution">
    <text evidence="2">The sequence shown here is derived from an EMBL/GenBank/DDBJ whole genome shotgun (WGS) entry which is preliminary data.</text>
</comment>
<dbReference type="PROSITE" id="PS50943">
    <property type="entry name" value="HTH_CROC1"/>
    <property type="match status" value="1"/>
</dbReference>
<proteinExistence type="predicted"/>
<dbReference type="InterPro" id="IPR001387">
    <property type="entry name" value="Cro/C1-type_HTH"/>
</dbReference>
<dbReference type="Proteomes" id="UP001589758">
    <property type="component" value="Unassembled WGS sequence"/>
</dbReference>
<accession>A0ABV6CAK9</accession>
<gene>
    <name evidence="2" type="ORF">ACFFIT_00390</name>
</gene>
<reference evidence="2 3" key="1">
    <citation type="submission" date="2024-09" db="EMBL/GenBank/DDBJ databases">
        <authorList>
            <person name="Sun Q."/>
            <person name="Mori K."/>
        </authorList>
    </citation>
    <scope>NUCLEOTIDE SEQUENCE [LARGE SCALE GENOMIC DNA]</scope>
    <source>
        <strain evidence="2 3">CCM 8545</strain>
    </source>
</reference>
<dbReference type="RefSeq" id="WP_385875359.1">
    <property type="nucleotide sequence ID" value="NZ_JBHLXE010000012.1"/>
</dbReference>
<sequence>MSDLRNAHLYNFGGGLTEWGKKIRALRIRKGITLYQMAKSLGVGSAYLSGVECGRKPQEPEFMVMCEDYLNALPESGQWSEPSDFDLDNRRKSFDELMEEIFEEVNHGN</sequence>
<keyword evidence="3" id="KW-1185">Reference proteome</keyword>
<dbReference type="InterPro" id="IPR010982">
    <property type="entry name" value="Lambda_DNA-bd_dom_sf"/>
</dbReference>
<protein>
    <submittedName>
        <fullName evidence="2">Helix-turn-helix domain-containing protein</fullName>
    </submittedName>
</protein>
<evidence type="ECO:0000313" key="3">
    <source>
        <dbReference type="Proteomes" id="UP001589758"/>
    </source>
</evidence>
<dbReference type="SMART" id="SM00530">
    <property type="entry name" value="HTH_XRE"/>
    <property type="match status" value="1"/>
</dbReference>
<dbReference type="Gene3D" id="1.10.260.40">
    <property type="entry name" value="lambda repressor-like DNA-binding domains"/>
    <property type="match status" value="1"/>
</dbReference>
<dbReference type="CDD" id="cd00093">
    <property type="entry name" value="HTH_XRE"/>
    <property type="match status" value="1"/>
</dbReference>
<dbReference type="EMBL" id="JBHLXE010000012">
    <property type="protein sequence ID" value="MFC0178571.1"/>
    <property type="molecule type" value="Genomic_DNA"/>
</dbReference>
<dbReference type="Pfam" id="PF01381">
    <property type="entry name" value="HTH_3"/>
    <property type="match status" value="1"/>
</dbReference>
<organism evidence="2 3">
    <name type="scientific">Thorsellia kenyensis</name>
    <dbReference type="NCBI Taxonomy" id="1549888"/>
    <lineage>
        <taxon>Bacteria</taxon>
        <taxon>Pseudomonadati</taxon>
        <taxon>Pseudomonadota</taxon>
        <taxon>Gammaproteobacteria</taxon>
        <taxon>Enterobacterales</taxon>
        <taxon>Thorselliaceae</taxon>
        <taxon>Thorsellia</taxon>
    </lineage>
</organism>
<evidence type="ECO:0000259" key="1">
    <source>
        <dbReference type="PROSITE" id="PS50943"/>
    </source>
</evidence>
<evidence type="ECO:0000313" key="2">
    <source>
        <dbReference type="EMBL" id="MFC0178571.1"/>
    </source>
</evidence>
<feature type="domain" description="HTH cro/C1-type" evidence="1">
    <location>
        <begin position="23"/>
        <end position="76"/>
    </location>
</feature>
<name>A0ABV6CAK9_9GAMM</name>